<feature type="active site" description="Proton acceptor" evidence="2">
    <location>
        <position position="221"/>
    </location>
</feature>
<dbReference type="Pfam" id="PF01041">
    <property type="entry name" value="DegT_DnrJ_EryC1"/>
    <property type="match status" value="1"/>
</dbReference>
<evidence type="ECO:0000256" key="1">
    <source>
        <dbReference type="ARBA" id="ARBA00037999"/>
    </source>
</evidence>
<evidence type="ECO:0000313" key="7">
    <source>
        <dbReference type="Proteomes" id="UP000274097"/>
    </source>
</evidence>
<comment type="caution">
    <text evidence="5">The sequence shown here is derived from an EMBL/GenBank/DDBJ whole genome shotgun (WGS) entry which is preliminary data.</text>
</comment>
<dbReference type="EMBL" id="RAQU01000360">
    <property type="protein sequence ID" value="RKK01060.1"/>
    <property type="molecule type" value="Genomic_DNA"/>
</dbReference>
<dbReference type="InterPro" id="IPR015424">
    <property type="entry name" value="PyrdxlP-dep_Trfase"/>
</dbReference>
<protein>
    <submittedName>
        <fullName evidence="5">Aminotransferase DegT</fullName>
    </submittedName>
</protein>
<dbReference type="AlphaFoldDB" id="A0A3A9J597"/>
<feature type="modified residue" description="N6-(pyridoxal phosphate)lysine" evidence="3">
    <location>
        <position position="221"/>
    </location>
</feature>
<dbReference type="PIRSF" id="PIRSF000390">
    <property type="entry name" value="PLP_StrS"/>
    <property type="match status" value="1"/>
</dbReference>
<dbReference type="Proteomes" id="UP000274097">
    <property type="component" value="Unassembled WGS sequence"/>
</dbReference>
<dbReference type="OrthoDB" id="7260855at2"/>
<evidence type="ECO:0000313" key="5">
    <source>
        <dbReference type="EMBL" id="RKK01060.1"/>
    </source>
</evidence>
<dbReference type="InterPro" id="IPR015422">
    <property type="entry name" value="PyrdxlP-dep_Trfase_small"/>
</dbReference>
<reference evidence="5 8" key="1">
    <citation type="submission" date="2018-09" db="EMBL/GenBank/DDBJ databases">
        <title>Roseomonas sp. nov., isolated from feces of Tibetan antelopes in the Qinghai-Tibet plateau, China.</title>
        <authorList>
            <person name="Tian Z."/>
        </authorList>
    </citation>
    <scope>NUCLEOTIDE SEQUENCE [LARGE SCALE GENOMIC DNA]</scope>
    <source>
        <strain evidence="6 7">Z23</strain>
        <strain evidence="5 8">Z24</strain>
    </source>
</reference>
<sequence length="406" mass="42721">MALALRLDATGNGALGENVRLFPGRPAASAQPRQRILLSPPQLAGGELASLDHTLAAGWIAPAGPVPEAFEEAVRAATGTEYGLATSSGTAALHLGYRVLGVERGDEVWTSTLTFVASIAPAVQMGARPRFLDAAAESWTLDPEILESRLRQAATKGKLPRAVVPVDLYGQSCDLDVIVGLCGRWGVPVLCDSAEALGAEYRGRPVGKGAALAAFSFNGNKIVTAGGGGALVSDDAALVARARHLATQAKESAPHYQHETTGYSYGLSSVLAAVGLAQIGALKDRVAARRATFARYALRLSDLPGLGFMPEPGWGRSSRWLTTMLIDPARFGATREQLRKALDEAGVESRPVWKPLHLQPAFRGAPFHGGGISGQLFDRGLCLPSGAMTPEEQDRVIDTIRACCRG</sequence>
<comment type="similarity">
    <text evidence="1 4">Belongs to the DegT/DnrJ/EryC1 family.</text>
</comment>
<dbReference type="PANTHER" id="PTHR30244">
    <property type="entry name" value="TRANSAMINASE"/>
    <property type="match status" value="1"/>
</dbReference>
<dbReference type="PANTHER" id="PTHR30244:SF34">
    <property type="entry name" value="DTDP-4-AMINO-4,6-DIDEOXYGALACTOSE TRANSAMINASE"/>
    <property type="match status" value="1"/>
</dbReference>
<gene>
    <name evidence="5" type="ORF">D6Z83_27010</name>
    <name evidence="6" type="ORF">EBE87_02405</name>
</gene>
<dbReference type="GO" id="GO:0000271">
    <property type="term" value="P:polysaccharide biosynthetic process"/>
    <property type="evidence" value="ECO:0007669"/>
    <property type="project" value="TreeGrafter"/>
</dbReference>
<dbReference type="InParanoid" id="A0A3A9J597"/>
<evidence type="ECO:0000256" key="3">
    <source>
        <dbReference type="PIRSR" id="PIRSR000390-2"/>
    </source>
</evidence>
<keyword evidence="5" id="KW-0808">Transferase</keyword>
<dbReference type="Gene3D" id="3.90.1150.10">
    <property type="entry name" value="Aspartate Aminotransferase, domain 1"/>
    <property type="match status" value="1"/>
</dbReference>
<keyword evidence="5" id="KW-0032">Aminotransferase</keyword>
<dbReference type="Proteomes" id="UP000278036">
    <property type="component" value="Unassembled WGS sequence"/>
</dbReference>
<dbReference type="SUPFAM" id="SSF53383">
    <property type="entry name" value="PLP-dependent transferases"/>
    <property type="match status" value="1"/>
</dbReference>
<dbReference type="CDD" id="cd00616">
    <property type="entry name" value="AHBA_syn"/>
    <property type="match status" value="1"/>
</dbReference>
<dbReference type="RefSeq" id="WP_120641153.1">
    <property type="nucleotide sequence ID" value="NZ_RAQU01000360.1"/>
</dbReference>
<keyword evidence="7" id="KW-1185">Reference proteome</keyword>
<dbReference type="EMBL" id="RFLX01000001">
    <property type="protein sequence ID" value="RMI27239.1"/>
    <property type="molecule type" value="Genomic_DNA"/>
</dbReference>
<proteinExistence type="inferred from homology"/>
<accession>A0A3A9J597</accession>
<dbReference type="GO" id="GO:0008483">
    <property type="term" value="F:transaminase activity"/>
    <property type="evidence" value="ECO:0007669"/>
    <property type="project" value="UniProtKB-KW"/>
</dbReference>
<name>A0A3A9J597_9PROT</name>
<dbReference type="InterPro" id="IPR015421">
    <property type="entry name" value="PyrdxlP-dep_Trfase_major"/>
</dbReference>
<evidence type="ECO:0000313" key="6">
    <source>
        <dbReference type="EMBL" id="RMI27239.1"/>
    </source>
</evidence>
<evidence type="ECO:0000256" key="2">
    <source>
        <dbReference type="PIRSR" id="PIRSR000390-1"/>
    </source>
</evidence>
<organism evidence="5 8">
    <name type="scientific">Teichococcus wenyumeiae</name>
    <dbReference type="NCBI Taxonomy" id="2478470"/>
    <lineage>
        <taxon>Bacteria</taxon>
        <taxon>Pseudomonadati</taxon>
        <taxon>Pseudomonadota</taxon>
        <taxon>Alphaproteobacteria</taxon>
        <taxon>Acetobacterales</taxon>
        <taxon>Roseomonadaceae</taxon>
        <taxon>Roseomonas</taxon>
    </lineage>
</organism>
<evidence type="ECO:0000256" key="4">
    <source>
        <dbReference type="RuleBase" id="RU004508"/>
    </source>
</evidence>
<keyword evidence="3 4" id="KW-0663">Pyridoxal phosphate</keyword>
<dbReference type="InterPro" id="IPR000653">
    <property type="entry name" value="DegT/StrS_aminotransferase"/>
</dbReference>
<evidence type="ECO:0000313" key="8">
    <source>
        <dbReference type="Proteomes" id="UP000278036"/>
    </source>
</evidence>
<dbReference type="Gene3D" id="3.40.640.10">
    <property type="entry name" value="Type I PLP-dependent aspartate aminotransferase-like (Major domain)"/>
    <property type="match status" value="1"/>
</dbReference>
<dbReference type="GO" id="GO:0030170">
    <property type="term" value="F:pyridoxal phosphate binding"/>
    <property type="evidence" value="ECO:0007669"/>
    <property type="project" value="TreeGrafter"/>
</dbReference>